<dbReference type="Pfam" id="PF12710">
    <property type="entry name" value="HAD"/>
    <property type="match status" value="1"/>
</dbReference>
<evidence type="ECO:0000256" key="1">
    <source>
        <dbReference type="ARBA" id="ARBA00022723"/>
    </source>
</evidence>
<reference evidence="4 5" key="1">
    <citation type="submission" date="2018-09" db="EMBL/GenBank/DDBJ databases">
        <title>Draft genome of a novel serratia sp. strain with antifungal activity.</title>
        <authorList>
            <person name="Dichmann S.I."/>
            <person name="Park B.P."/>
            <person name="Pathiraja D."/>
            <person name="Choi I.-G."/>
            <person name="Stougaard P."/>
            <person name="Hennessy R.C."/>
        </authorList>
    </citation>
    <scope>NUCLEOTIDE SEQUENCE [LARGE SCALE GENOMIC DNA]</scope>
    <source>
        <strain evidence="4 5">S40</strain>
    </source>
</reference>
<dbReference type="NCBIfam" id="TIGR01490">
    <property type="entry name" value="HAD-SF-IB-hyp1"/>
    <property type="match status" value="1"/>
</dbReference>
<evidence type="ECO:0000256" key="2">
    <source>
        <dbReference type="ARBA" id="ARBA00022801"/>
    </source>
</evidence>
<keyword evidence="1" id="KW-0479">Metal-binding</keyword>
<protein>
    <submittedName>
        <fullName evidence="4">HAD-IB family hydrolase</fullName>
    </submittedName>
</protein>
<dbReference type="InterPro" id="IPR006385">
    <property type="entry name" value="HAD_hydro_SerB1"/>
</dbReference>
<keyword evidence="5" id="KW-1185">Reference proteome</keyword>
<dbReference type="InterPro" id="IPR036412">
    <property type="entry name" value="HAD-like_sf"/>
</dbReference>
<keyword evidence="2 4" id="KW-0378">Hydrolase</keyword>
<comment type="caution">
    <text evidence="4">The sequence shown here is derived from an EMBL/GenBank/DDBJ whole genome shotgun (WGS) entry which is preliminary data.</text>
</comment>
<dbReference type="InterPro" id="IPR050582">
    <property type="entry name" value="HAD-like_SerB"/>
</dbReference>
<gene>
    <name evidence="4" type="ORF">D4100_22920</name>
</gene>
<accession>A0AA92X3K5</accession>
<dbReference type="GO" id="GO:0016787">
    <property type="term" value="F:hydrolase activity"/>
    <property type="evidence" value="ECO:0007669"/>
    <property type="project" value="UniProtKB-KW"/>
</dbReference>
<evidence type="ECO:0000256" key="3">
    <source>
        <dbReference type="ARBA" id="ARBA00022842"/>
    </source>
</evidence>
<dbReference type="SUPFAM" id="SSF56784">
    <property type="entry name" value="HAD-like"/>
    <property type="match status" value="1"/>
</dbReference>
<dbReference type="GO" id="GO:0046872">
    <property type="term" value="F:metal ion binding"/>
    <property type="evidence" value="ECO:0007669"/>
    <property type="project" value="UniProtKB-KW"/>
</dbReference>
<organism evidence="4 5">
    <name type="scientific">Serratia inhibens</name>
    <dbReference type="NCBI Taxonomy" id="2338073"/>
    <lineage>
        <taxon>Bacteria</taxon>
        <taxon>Pseudomonadati</taxon>
        <taxon>Pseudomonadota</taxon>
        <taxon>Gammaproteobacteria</taxon>
        <taxon>Enterobacterales</taxon>
        <taxon>Yersiniaceae</taxon>
        <taxon>Serratia</taxon>
    </lineage>
</organism>
<dbReference type="Gene3D" id="1.20.1440.100">
    <property type="entry name" value="SG protein - dephosphorylation function"/>
    <property type="match status" value="1"/>
</dbReference>
<dbReference type="EMBL" id="QYYG01000010">
    <property type="protein sequence ID" value="RJF53332.1"/>
    <property type="molecule type" value="Genomic_DNA"/>
</dbReference>
<dbReference type="NCBIfam" id="TIGR01488">
    <property type="entry name" value="HAD-SF-IB"/>
    <property type="match status" value="1"/>
</dbReference>
<dbReference type="Proteomes" id="UP000284338">
    <property type="component" value="Unassembled WGS sequence"/>
</dbReference>
<evidence type="ECO:0000313" key="4">
    <source>
        <dbReference type="EMBL" id="RJF53332.1"/>
    </source>
</evidence>
<dbReference type="AlphaFoldDB" id="A0AA92X3K5"/>
<dbReference type="PANTHER" id="PTHR43344:SF13">
    <property type="entry name" value="PHOSPHATASE RV3661-RELATED"/>
    <property type="match status" value="1"/>
</dbReference>
<keyword evidence="3" id="KW-0460">Magnesium</keyword>
<evidence type="ECO:0000313" key="5">
    <source>
        <dbReference type="Proteomes" id="UP000284338"/>
    </source>
</evidence>
<dbReference type="InterPro" id="IPR023214">
    <property type="entry name" value="HAD_sf"/>
</dbReference>
<proteinExistence type="predicted"/>
<dbReference type="RefSeq" id="WP_065506563.1">
    <property type="nucleotide sequence ID" value="NZ_QYYG01000010.1"/>
</dbReference>
<dbReference type="Gene3D" id="3.40.50.1000">
    <property type="entry name" value="HAD superfamily/HAD-like"/>
    <property type="match status" value="1"/>
</dbReference>
<dbReference type="PANTHER" id="PTHR43344">
    <property type="entry name" value="PHOSPHOSERINE PHOSPHATASE"/>
    <property type="match status" value="1"/>
</dbReference>
<sequence>MSSVAAFFDVDETLIKIKSMFHFYKYWCESRCAQQEYNEFNERFKLAIAQGVNRQELNRMYYQQFKQISIDELNDAGERWFVQTFSDKNIYLSPVIAKLQEHKRLGHLTVFVSGSMLPLLKPIAEQLGVDAILCTRLLLDDEGKLTGDIDVPQTIGEGKREALLSYTLNTDIDPENCFGYGDDISDIPMMLATGNPICIGDGTALADYARKNNWAVIGL</sequence>
<name>A0AA92X3K5_9GAMM</name>